<evidence type="ECO:0000313" key="2">
    <source>
        <dbReference type="Proteomes" id="UP000831701"/>
    </source>
</evidence>
<evidence type="ECO:0000313" key="1">
    <source>
        <dbReference type="EMBL" id="KAI3361585.1"/>
    </source>
</evidence>
<gene>
    <name evidence="1" type="ORF">L3Q82_013725</name>
</gene>
<comment type="caution">
    <text evidence="1">The sequence shown here is derived from an EMBL/GenBank/DDBJ whole genome shotgun (WGS) entry which is preliminary data.</text>
</comment>
<sequence>MDDMKWSCHGDVMLHNFQITRELPRKEDYVQQGICEDVLESNKSAETESKITYYLSHHAVIREDKIQTASDCLHGTDTEKAFLQISLAERDRDVVRFIWLTGPPDAESTRPHVMRMLRVVFGVSSSPFLLAATIRNHLEKYKVTQPHAVNILKDSLYVNDLIASASNVEEAYALTAGAKEILADASMNLCKWTTNSPELKTKWLNSDLDFTQETEAHGCVLKVLGLIWRPDTDNFVFDLKHLMDILKGKGNTKRSVLRSSARIFDPIGFLTPFTITVKCLFQEMWRRGISWDEELPAELSEAWQQWCMELPQIHQIVIPKWYGVDKRPGDQS</sequence>
<proteinExistence type="predicted"/>
<accession>A0ACB8W1N3</accession>
<dbReference type="EMBL" id="CM041546">
    <property type="protein sequence ID" value="KAI3361585.1"/>
    <property type="molecule type" value="Genomic_DNA"/>
</dbReference>
<keyword evidence="2" id="KW-1185">Reference proteome</keyword>
<organism evidence="1 2">
    <name type="scientific">Scortum barcoo</name>
    <name type="common">barcoo grunter</name>
    <dbReference type="NCBI Taxonomy" id="214431"/>
    <lineage>
        <taxon>Eukaryota</taxon>
        <taxon>Metazoa</taxon>
        <taxon>Chordata</taxon>
        <taxon>Craniata</taxon>
        <taxon>Vertebrata</taxon>
        <taxon>Euteleostomi</taxon>
        <taxon>Actinopterygii</taxon>
        <taxon>Neopterygii</taxon>
        <taxon>Teleostei</taxon>
        <taxon>Neoteleostei</taxon>
        <taxon>Acanthomorphata</taxon>
        <taxon>Eupercaria</taxon>
        <taxon>Centrarchiformes</taxon>
        <taxon>Terapontoidei</taxon>
        <taxon>Terapontidae</taxon>
        <taxon>Scortum</taxon>
    </lineage>
</organism>
<dbReference type="Proteomes" id="UP000831701">
    <property type="component" value="Chromosome 16"/>
</dbReference>
<reference evidence="1" key="1">
    <citation type="submission" date="2022-04" db="EMBL/GenBank/DDBJ databases">
        <title>Jade perch genome.</title>
        <authorList>
            <person name="Chao B."/>
        </authorList>
    </citation>
    <scope>NUCLEOTIDE SEQUENCE</scope>
    <source>
        <strain evidence="1">CB-2022</strain>
    </source>
</reference>
<name>A0ACB8W1N3_9TELE</name>
<protein>
    <submittedName>
        <fullName evidence="1">Uncharacterized protein</fullName>
    </submittedName>
</protein>